<keyword evidence="3" id="KW-1185">Reference proteome</keyword>
<gene>
    <name evidence="2" type="ORF">FNW02_33875</name>
</gene>
<dbReference type="EMBL" id="VJXY01000074">
    <property type="protein sequence ID" value="MBD6620627.1"/>
    <property type="molecule type" value="Genomic_DNA"/>
</dbReference>
<comment type="caution">
    <text evidence="2">The sequence shown here is derived from an EMBL/GenBank/DDBJ whole genome shotgun (WGS) entry which is preliminary data.</text>
</comment>
<dbReference type="Proteomes" id="UP001165986">
    <property type="component" value="Unassembled WGS sequence"/>
</dbReference>
<keyword evidence="1" id="KW-0472">Membrane</keyword>
<sequence length="219" mass="25777">MNNKLQPLLSFLKAGDNFSDFWLFKENYLIDMLATYLMLLVSITFTLINIDLRSPKTYWVLFVPVPTAVLIPIKNRAEKETQERFAEKQEKRRIKELSQPLACKGCNSFDFSQVDDLEYACKLYPHGIKDDICKDHQTLESWQIVWEIQRDVRIKAHNEAVERLKPVRPQVCESCLNYQGVDENLELKVCWYYPNGVEGNKCQKKSDGRLRLSYLFGWR</sequence>
<evidence type="ECO:0000313" key="2">
    <source>
        <dbReference type="EMBL" id="MBD6620627.1"/>
    </source>
</evidence>
<reference evidence="2" key="1">
    <citation type="submission" date="2019-07" db="EMBL/GenBank/DDBJ databases">
        <title>Toxilogical consequences of a new and cryptic species of cyanobacteria (Komarekiella delphini-convector) recovered from the epidermis of a bottlenose dolphin and 1500 ft. in the air.</title>
        <authorList>
            <person name="Brown A.O."/>
            <person name="Dvorak P."/>
            <person name="Villanueva C.D."/>
            <person name="Foss A.J."/>
            <person name="Garvey A.D."/>
            <person name="Gibson Q.A."/>
            <person name="Johansen J.R."/>
            <person name="Casamatta D.A."/>
        </authorList>
    </citation>
    <scope>NUCLEOTIDE SEQUENCE</scope>
    <source>
        <strain evidence="2">SJRDD-AB1</strain>
    </source>
</reference>
<protein>
    <submittedName>
        <fullName evidence="2">Uncharacterized protein</fullName>
    </submittedName>
</protein>
<feature type="transmembrane region" description="Helical" evidence="1">
    <location>
        <begin position="28"/>
        <end position="50"/>
    </location>
</feature>
<proteinExistence type="predicted"/>
<organism evidence="2 3">
    <name type="scientific">Komarekiella delphini-convector SJRDD-AB1</name>
    <dbReference type="NCBI Taxonomy" id="2593771"/>
    <lineage>
        <taxon>Bacteria</taxon>
        <taxon>Bacillati</taxon>
        <taxon>Cyanobacteriota</taxon>
        <taxon>Cyanophyceae</taxon>
        <taxon>Nostocales</taxon>
        <taxon>Nostocaceae</taxon>
        <taxon>Komarekiella</taxon>
        <taxon>Komarekiella delphini-convector</taxon>
    </lineage>
</organism>
<dbReference type="RefSeq" id="WP_191761939.1">
    <property type="nucleotide sequence ID" value="NZ_VJXY01000074.1"/>
</dbReference>
<dbReference type="AlphaFoldDB" id="A0AA40VV01"/>
<evidence type="ECO:0000313" key="3">
    <source>
        <dbReference type="Proteomes" id="UP001165986"/>
    </source>
</evidence>
<keyword evidence="1" id="KW-1133">Transmembrane helix</keyword>
<keyword evidence="1" id="KW-0812">Transmembrane</keyword>
<evidence type="ECO:0000256" key="1">
    <source>
        <dbReference type="SAM" id="Phobius"/>
    </source>
</evidence>
<accession>A0AA40VV01</accession>
<name>A0AA40VV01_9NOST</name>